<feature type="transmembrane region" description="Helical" evidence="10">
    <location>
        <begin position="87"/>
        <end position="105"/>
    </location>
</feature>
<comment type="function">
    <text evidence="9 10">Fluoride-specific ion channel. Important for reducing fluoride concentration in the cell, thus reducing its toxicity.</text>
</comment>
<evidence type="ECO:0000256" key="5">
    <source>
        <dbReference type="ARBA" id="ARBA00023136"/>
    </source>
</evidence>
<dbReference type="Proteomes" id="UP000652763">
    <property type="component" value="Unassembled WGS sequence"/>
</dbReference>
<evidence type="ECO:0000313" key="12">
    <source>
        <dbReference type="Proteomes" id="UP000652763"/>
    </source>
</evidence>
<dbReference type="Pfam" id="PF02537">
    <property type="entry name" value="CRCB"/>
    <property type="match status" value="1"/>
</dbReference>
<evidence type="ECO:0000256" key="10">
    <source>
        <dbReference type="HAMAP-Rule" id="MF_00454"/>
    </source>
</evidence>
<protein>
    <recommendedName>
        <fullName evidence="10">Fluoride-specific ion channel FluC</fullName>
    </recommendedName>
</protein>
<feature type="binding site" evidence="10">
    <location>
        <position position="93"/>
    </location>
    <ligand>
        <name>Na(+)</name>
        <dbReference type="ChEBI" id="CHEBI:29101"/>
        <note>structural</note>
    </ligand>
</feature>
<keyword evidence="10" id="KW-0915">Sodium</keyword>
<keyword evidence="12" id="KW-1185">Reference proteome</keyword>
<evidence type="ECO:0000256" key="8">
    <source>
        <dbReference type="ARBA" id="ARBA00035585"/>
    </source>
</evidence>
<comment type="subcellular location">
    <subcellularLocation>
        <location evidence="1 10">Cell membrane</location>
        <topology evidence="1 10">Multi-pass membrane protein</topology>
    </subcellularLocation>
</comment>
<comment type="caution">
    <text evidence="11">The sequence shown here is derived from an EMBL/GenBank/DDBJ whole genome shotgun (WGS) entry which is preliminary data.</text>
</comment>
<dbReference type="InterPro" id="IPR003691">
    <property type="entry name" value="FluC"/>
</dbReference>
<feature type="transmembrane region" description="Helical" evidence="10">
    <location>
        <begin position="20"/>
        <end position="44"/>
    </location>
</feature>
<evidence type="ECO:0000256" key="3">
    <source>
        <dbReference type="ARBA" id="ARBA00022692"/>
    </source>
</evidence>
<accession>A0ABR8YJ57</accession>
<keyword evidence="4 10" id="KW-1133">Transmembrane helix</keyword>
<feature type="binding site" evidence="10">
    <location>
        <position position="96"/>
    </location>
    <ligand>
        <name>Na(+)</name>
        <dbReference type="ChEBI" id="CHEBI:29101"/>
        <note>structural</note>
    </ligand>
</feature>
<evidence type="ECO:0000256" key="1">
    <source>
        <dbReference type="ARBA" id="ARBA00004651"/>
    </source>
</evidence>
<keyword evidence="10" id="KW-0406">Ion transport</keyword>
<sequence>MAGRPAVNSTGLRGRTLPGWRVWTAVAVGGLAGSEARYLLTALFPPVPGAFDTTTFTINIAASAALGFLTSWWLFRPTVPFWLRAGLGPGLLGSFSTFSALALSIETLLVSGRHGTWLLYAGLSTAVGLAAAGAGLAAGNRLLGRPGRGRKAVQP</sequence>
<evidence type="ECO:0000256" key="9">
    <source>
        <dbReference type="ARBA" id="ARBA00049940"/>
    </source>
</evidence>
<dbReference type="HAMAP" id="MF_00454">
    <property type="entry name" value="FluC"/>
    <property type="match status" value="1"/>
</dbReference>
<comment type="activity regulation">
    <text evidence="10">Na(+) is not transported, but it plays an essential structural role and its presence is essential for fluoride channel function.</text>
</comment>
<keyword evidence="5 10" id="KW-0472">Membrane</keyword>
<evidence type="ECO:0000313" key="11">
    <source>
        <dbReference type="EMBL" id="MBD8044242.1"/>
    </source>
</evidence>
<evidence type="ECO:0000256" key="4">
    <source>
        <dbReference type="ARBA" id="ARBA00022989"/>
    </source>
</evidence>
<keyword evidence="10" id="KW-0813">Transport</keyword>
<evidence type="ECO:0000256" key="2">
    <source>
        <dbReference type="ARBA" id="ARBA00022475"/>
    </source>
</evidence>
<keyword evidence="6 10" id="KW-0407">Ion channel</keyword>
<feature type="transmembrane region" description="Helical" evidence="10">
    <location>
        <begin position="56"/>
        <end position="75"/>
    </location>
</feature>
<evidence type="ECO:0000256" key="6">
    <source>
        <dbReference type="ARBA" id="ARBA00023303"/>
    </source>
</evidence>
<proteinExistence type="inferred from homology"/>
<keyword evidence="10" id="KW-0479">Metal-binding</keyword>
<keyword evidence="3 10" id="KW-0812">Transmembrane</keyword>
<comment type="catalytic activity">
    <reaction evidence="8">
        <text>fluoride(in) = fluoride(out)</text>
        <dbReference type="Rhea" id="RHEA:76159"/>
        <dbReference type="ChEBI" id="CHEBI:17051"/>
    </reaction>
    <physiologicalReaction direction="left-to-right" evidence="8">
        <dbReference type="Rhea" id="RHEA:76160"/>
    </physiologicalReaction>
</comment>
<organism evidence="11 12">
    <name type="scientific">Arthrobacter pullicola</name>
    <dbReference type="NCBI Taxonomy" id="2762224"/>
    <lineage>
        <taxon>Bacteria</taxon>
        <taxon>Bacillati</taxon>
        <taxon>Actinomycetota</taxon>
        <taxon>Actinomycetes</taxon>
        <taxon>Micrococcales</taxon>
        <taxon>Micrococcaceae</taxon>
        <taxon>Arthrobacter</taxon>
    </lineage>
</organism>
<keyword evidence="2 10" id="KW-1003">Cell membrane</keyword>
<dbReference type="EMBL" id="JACSQC010000004">
    <property type="protein sequence ID" value="MBD8044242.1"/>
    <property type="molecule type" value="Genomic_DNA"/>
</dbReference>
<feature type="transmembrane region" description="Helical" evidence="10">
    <location>
        <begin position="117"/>
        <end position="138"/>
    </location>
</feature>
<gene>
    <name evidence="10" type="primary">fluC</name>
    <name evidence="10" type="synonym">crcB</name>
    <name evidence="11" type="ORF">H9638_10535</name>
</gene>
<evidence type="ECO:0000256" key="7">
    <source>
        <dbReference type="ARBA" id="ARBA00035120"/>
    </source>
</evidence>
<reference evidence="11 12" key="1">
    <citation type="submission" date="2020-08" db="EMBL/GenBank/DDBJ databases">
        <title>A Genomic Blueprint of the Chicken Gut Microbiome.</title>
        <authorList>
            <person name="Gilroy R."/>
            <person name="Ravi A."/>
            <person name="Getino M."/>
            <person name="Pursley I."/>
            <person name="Horton D.L."/>
            <person name="Alikhan N.-F."/>
            <person name="Baker D."/>
            <person name="Gharbi K."/>
            <person name="Hall N."/>
            <person name="Watson M."/>
            <person name="Adriaenssens E.M."/>
            <person name="Foster-Nyarko E."/>
            <person name="Jarju S."/>
            <person name="Secka A."/>
            <person name="Antonio M."/>
            <person name="Oren A."/>
            <person name="Chaudhuri R."/>
            <person name="La Ragione R.M."/>
            <person name="Hildebrand F."/>
            <person name="Pallen M.J."/>
        </authorList>
    </citation>
    <scope>NUCLEOTIDE SEQUENCE [LARGE SCALE GENOMIC DNA]</scope>
    <source>
        <strain evidence="11 12">Sa2BUA2</strain>
    </source>
</reference>
<name>A0ABR8YJ57_9MICC</name>
<comment type="similarity">
    <text evidence="7 10">Belongs to the fluoride channel Fluc/FEX (TC 1.A.43) family.</text>
</comment>